<protein>
    <submittedName>
        <fullName evidence="1">Uncharacterized protein</fullName>
    </submittedName>
</protein>
<evidence type="ECO:0000313" key="1">
    <source>
        <dbReference type="EMBL" id="MDB8741076.1"/>
    </source>
</evidence>
<organism evidence="1 2">
    <name type="scientific">Ruminococcus bicirculans</name>
    <name type="common">ex Wegman et al. 2014</name>
    <dbReference type="NCBI Taxonomy" id="1160721"/>
    <lineage>
        <taxon>Bacteria</taxon>
        <taxon>Bacillati</taxon>
        <taxon>Bacillota</taxon>
        <taxon>Clostridia</taxon>
        <taxon>Eubacteriales</taxon>
        <taxon>Oscillospiraceae</taxon>
        <taxon>Ruminococcus</taxon>
    </lineage>
</organism>
<evidence type="ECO:0000313" key="2">
    <source>
        <dbReference type="Proteomes" id="UP001211421"/>
    </source>
</evidence>
<sequence>MIKYDQKSLSKEEAKEEINSVIDLYGRFEVSSTMKKLYDDIMCDGVKPTIKKKQKIINANK</sequence>
<name>A0AAW6DYY9_9FIRM</name>
<gene>
    <name evidence="1" type="ORF">PNV70_03215</name>
</gene>
<dbReference type="Proteomes" id="UP001211421">
    <property type="component" value="Unassembled WGS sequence"/>
</dbReference>
<proteinExistence type="predicted"/>
<dbReference type="AlphaFoldDB" id="A0AAW6DYY9"/>
<dbReference type="EMBL" id="JAQMLS010000002">
    <property type="protein sequence ID" value="MDB8741076.1"/>
    <property type="molecule type" value="Genomic_DNA"/>
</dbReference>
<accession>A0AAW6DYY9</accession>
<comment type="caution">
    <text evidence="1">The sequence shown here is derived from an EMBL/GenBank/DDBJ whole genome shotgun (WGS) entry which is preliminary data.</text>
</comment>
<reference evidence="1" key="1">
    <citation type="submission" date="2023-01" db="EMBL/GenBank/DDBJ databases">
        <title>Human gut microbiome strain richness.</title>
        <authorList>
            <person name="Chen-Liaw A."/>
        </authorList>
    </citation>
    <scope>NUCLEOTIDE SEQUENCE</scope>
    <source>
        <strain evidence="1">D59st1_B8_D59t2_181005</strain>
    </source>
</reference>
<dbReference type="RefSeq" id="WP_195551109.1">
    <property type="nucleotide sequence ID" value="NZ_JADMNX010000002.1"/>
</dbReference>